<dbReference type="Proteomes" id="UP000324222">
    <property type="component" value="Unassembled WGS sequence"/>
</dbReference>
<proteinExistence type="predicted"/>
<organism evidence="1 2">
    <name type="scientific">Portunus trituberculatus</name>
    <name type="common">Swimming crab</name>
    <name type="synonym">Neptunus trituberculatus</name>
    <dbReference type="NCBI Taxonomy" id="210409"/>
    <lineage>
        <taxon>Eukaryota</taxon>
        <taxon>Metazoa</taxon>
        <taxon>Ecdysozoa</taxon>
        <taxon>Arthropoda</taxon>
        <taxon>Crustacea</taxon>
        <taxon>Multicrustacea</taxon>
        <taxon>Malacostraca</taxon>
        <taxon>Eumalacostraca</taxon>
        <taxon>Eucarida</taxon>
        <taxon>Decapoda</taxon>
        <taxon>Pleocyemata</taxon>
        <taxon>Brachyura</taxon>
        <taxon>Eubrachyura</taxon>
        <taxon>Portunoidea</taxon>
        <taxon>Portunidae</taxon>
        <taxon>Portuninae</taxon>
        <taxon>Portunus</taxon>
    </lineage>
</organism>
<accession>A0A5B7IWT1</accession>
<evidence type="ECO:0000313" key="1">
    <source>
        <dbReference type="EMBL" id="MPC85897.1"/>
    </source>
</evidence>
<sequence>MVRHHHRHNQARSVISLSSAGQSRSLHSTIPFVIIMAPYPPPYKKRFIKILEFEVHLEVESNCATEEHGDDKVVNNLFWSQILSLLFIKGSTRLA</sequence>
<evidence type="ECO:0000313" key="2">
    <source>
        <dbReference type="Proteomes" id="UP000324222"/>
    </source>
</evidence>
<dbReference type="AlphaFoldDB" id="A0A5B7IWT1"/>
<dbReference type="EMBL" id="VSRR010069903">
    <property type="protein sequence ID" value="MPC85897.1"/>
    <property type="molecule type" value="Genomic_DNA"/>
</dbReference>
<comment type="caution">
    <text evidence="1">The sequence shown here is derived from an EMBL/GenBank/DDBJ whole genome shotgun (WGS) entry which is preliminary data.</text>
</comment>
<protein>
    <submittedName>
        <fullName evidence="1">Uncharacterized protein</fullName>
    </submittedName>
</protein>
<reference evidence="1 2" key="1">
    <citation type="submission" date="2019-05" db="EMBL/GenBank/DDBJ databases">
        <title>Another draft genome of Portunus trituberculatus and its Hox gene families provides insights of decapod evolution.</title>
        <authorList>
            <person name="Jeong J.-H."/>
            <person name="Song I."/>
            <person name="Kim S."/>
            <person name="Choi T."/>
            <person name="Kim D."/>
            <person name="Ryu S."/>
            <person name="Kim W."/>
        </authorList>
    </citation>
    <scope>NUCLEOTIDE SEQUENCE [LARGE SCALE GENOMIC DNA]</scope>
    <source>
        <tissue evidence="1">Muscle</tissue>
    </source>
</reference>
<gene>
    <name evidence="1" type="ORF">E2C01_080696</name>
</gene>
<name>A0A5B7IWT1_PORTR</name>
<keyword evidence="2" id="KW-1185">Reference proteome</keyword>